<dbReference type="GO" id="GO:0004065">
    <property type="term" value="F:arylsulfatase activity"/>
    <property type="evidence" value="ECO:0007669"/>
    <property type="project" value="TreeGrafter"/>
</dbReference>
<dbReference type="EMBL" id="UINC01098438">
    <property type="protein sequence ID" value="SVC56960.1"/>
    <property type="molecule type" value="Genomic_DNA"/>
</dbReference>
<accession>A0A382N892</accession>
<dbReference type="InterPro" id="IPR017850">
    <property type="entry name" value="Alkaline_phosphatase_core_sf"/>
</dbReference>
<dbReference type="PANTHER" id="PTHR46615">
    <property type="entry name" value="ARYLSULFATASE K"/>
    <property type="match status" value="1"/>
</dbReference>
<dbReference type="Gene3D" id="3.40.720.10">
    <property type="entry name" value="Alkaline Phosphatase, subunit A"/>
    <property type="match status" value="1"/>
</dbReference>
<dbReference type="Pfam" id="PF16347">
    <property type="entry name" value="SGSH_C"/>
    <property type="match status" value="1"/>
</dbReference>
<dbReference type="InterPro" id="IPR051849">
    <property type="entry name" value="GAG-degrading_sulfatase"/>
</dbReference>
<reference evidence="2" key="1">
    <citation type="submission" date="2018-05" db="EMBL/GenBank/DDBJ databases">
        <authorList>
            <person name="Lanie J.A."/>
            <person name="Ng W.-L."/>
            <person name="Kazmierczak K.M."/>
            <person name="Andrzejewski T.M."/>
            <person name="Davidsen T.M."/>
            <person name="Wayne K.J."/>
            <person name="Tettelin H."/>
            <person name="Glass J.I."/>
            <person name="Rusch D."/>
            <person name="Podicherti R."/>
            <person name="Tsui H.-C.T."/>
            <person name="Winkler M.E."/>
        </authorList>
    </citation>
    <scope>NUCLEOTIDE SEQUENCE</scope>
</reference>
<evidence type="ECO:0000313" key="2">
    <source>
        <dbReference type="EMBL" id="SVC56960.1"/>
    </source>
</evidence>
<gene>
    <name evidence="2" type="ORF">METZ01_LOCUS309814</name>
</gene>
<dbReference type="GO" id="GO:0015024">
    <property type="term" value="F:glucuronate-2-sulfatase activity"/>
    <property type="evidence" value="ECO:0007669"/>
    <property type="project" value="TreeGrafter"/>
</dbReference>
<sequence length="177" mass="20262">MDVLDKTGQTKDTLVIFTSDHGLALGSHGLMGKQNMYEHTIRVPLVIAGPGLPEGKQNNALCYLRDLYPTICDLVGLPIPKGVEGRSLKPVLRGKADSVYSEIYGYFRDKQRMVRDKRRKLIHYPHIDRYQLFDLHDDPLERKDLIGDEAHAEVVRRLKEKLSRKMKVWAAVSKNPR</sequence>
<name>A0A382N892_9ZZZZ</name>
<dbReference type="AlphaFoldDB" id="A0A382N892"/>
<feature type="domain" description="N-sulphoglucosamine sulphohydrolase C-terminal" evidence="1">
    <location>
        <begin position="26"/>
        <end position="165"/>
    </location>
</feature>
<dbReference type="SUPFAM" id="SSF53649">
    <property type="entry name" value="Alkaline phosphatase-like"/>
    <property type="match status" value="1"/>
</dbReference>
<organism evidence="2">
    <name type="scientific">marine metagenome</name>
    <dbReference type="NCBI Taxonomy" id="408172"/>
    <lineage>
        <taxon>unclassified sequences</taxon>
        <taxon>metagenomes</taxon>
        <taxon>ecological metagenomes</taxon>
    </lineage>
</organism>
<dbReference type="InterPro" id="IPR032506">
    <property type="entry name" value="SGSH_C"/>
</dbReference>
<proteinExistence type="predicted"/>
<evidence type="ECO:0000259" key="1">
    <source>
        <dbReference type="Pfam" id="PF16347"/>
    </source>
</evidence>
<protein>
    <recommendedName>
        <fullName evidence="1">N-sulphoglucosamine sulphohydrolase C-terminal domain-containing protein</fullName>
    </recommendedName>
</protein>
<dbReference type="PANTHER" id="PTHR46615:SF1">
    <property type="entry name" value="ARYLSULFATASE K"/>
    <property type="match status" value="1"/>
</dbReference>